<dbReference type="HOGENOM" id="CLU_1544466_0_0_9"/>
<evidence type="ECO:0000313" key="2">
    <source>
        <dbReference type="Proteomes" id="UP000016511"/>
    </source>
</evidence>
<dbReference type="EMBL" id="AWSJ01000056">
    <property type="protein sequence ID" value="ERI11026.1"/>
    <property type="molecule type" value="Genomic_DNA"/>
</dbReference>
<dbReference type="PATRIC" id="fig|649747.3.peg.791"/>
<proteinExistence type="predicted"/>
<reference evidence="1 2" key="1">
    <citation type="submission" date="2013-08" db="EMBL/GenBank/DDBJ databases">
        <authorList>
            <person name="Weinstock G."/>
            <person name="Sodergren E."/>
            <person name="Wylie T."/>
            <person name="Fulton L."/>
            <person name="Fulton R."/>
            <person name="Fronick C."/>
            <person name="O'Laughlin M."/>
            <person name="Godfrey J."/>
            <person name="Miner T."/>
            <person name="Herter B."/>
            <person name="Appelbaum E."/>
            <person name="Cordes M."/>
            <person name="Lek S."/>
            <person name="Wollam A."/>
            <person name="Pepin K.H."/>
            <person name="Palsikar V.B."/>
            <person name="Mitreva M."/>
            <person name="Wilson R.K."/>
        </authorList>
    </citation>
    <scope>NUCLEOTIDE SEQUENCE [LARGE SCALE GENOMIC DNA]</scope>
    <source>
        <strain evidence="1 2">ATCC 12856</strain>
    </source>
</reference>
<organism evidence="1 2">
    <name type="scientific">Aneurinibacillus aneurinilyticus ATCC 12856</name>
    <dbReference type="NCBI Taxonomy" id="649747"/>
    <lineage>
        <taxon>Bacteria</taxon>
        <taxon>Bacillati</taxon>
        <taxon>Bacillota</taxon>
        <taxon>Bacilli</taxon>
        <taxon>Bacillales</taxon>
        <taxon>Paenibacillaceae</taxon>
        <taxon>Aneurinibacillus group</taxon>
        <taxon>Aneurinibacillus</taxon>
    </lineage>
</organism>
<gene>
    <name evidence="1" type="ORF">HMPREF0083_00872</name>
</gene>
<dbReference type="PROSITE" id="PS51257">
    <property type="entry name" value="PROKAR_LIPOPROTEIN"/>
    <property type="match status" value="1"/>
</dbReference>
<dbReference type="AlphaFoldDB" id="U1YJQ1"/>
<protein>
    <submittedName>
        <fullName evidence="1">Uncharacterized protein</fullName>
    </submittedName>
</protein>
<keyword evidence="2" id="KW-1185">Reference proteome</keyword>
<comment type="caution">
    <text evidence="1">The sequence shown here is derived from an EMBL/GenBank/DDBJ whole genome shotgun (WGS) entry which is preliminary data.</text>
</comment>
<dbReference type="Proteomes" id="UP000016511">
    <property type="component" value="Unassembled WGS sequence"/>
</dbReference>
<dbReference type="eggNOG" id="ENOG503419X">
    <property type="taxonomic scope" value="Bacteria"/>
</dbReference>
<accession>U1YJQ1</accession>
<name>U1YJQ1_ANEAE</name>
<sequence>MKTFYLKEDAQMKKTFIVLMVSIMSLSLLSSCTESTKPTQSTVNETQKDKSNENNLILYENTKYNFTLNIPKKWSGKYVVREKDNNITFFSKANQPGGELFNIQVWEKEKWNKDGDELIKLIHIAKIAEQGDTVYTINTPTDVQYDNQDEKKKTEYLSMADDINSIKASFKLK</sequence>
<evidence type="ECO:0000313" key="1">
    <source>
        <dbReference type="EMBL" id="ERI11026.1"/>
    </source>
</evidence>